<dbReference type="Proteomes" id="UP000264062">
    <property type="component" value="Unassembled WGS sequence"/>
</dbReference>
<evidence type="ECO:0000313" key="1">
    <source>
        <dbReference type="EMBL" id="HAV92327.1"/>
    </source>
</evidence>
<gene>
    <name evidence="1" type="ORF">DCW38_04015</name>
</gene>
<accession>A0A350H9W1</accession>
<organism evidence="1 2">
    <name type="scientific">candidate division WOR-3 bacterium</name>
    <dbReference type="NCBI Taxonomy" id="2052148"/>
    <lineage>
        <taxon>Bacteria</taxon>
        <taxon>Bacteria division WOR-3</taxon>
    </lineage>
</organism>
<proteinExistence type="predicted"/>
<dbReference type="EMBL" id="DMZY01000118">
    <property type="protein sequence ID" value="HAV92327.1"/>
    <property type="molecule type" value="Genomic_DNA"/>
</dbReference>
<evidence type="ECO:0000313" key="2">
    <source>
        <dbReference type="Proteomes" id="UP000264062"/>
    </source>
</evidence>
<comment type="caution">
    <text evidence="1">The sequence shown here is derived from an EMBL/GenBank/DDBJ whole genome shotgun (WGS) entry which is preliminary data.</text>
</comment>
<reference evidence="1 2" key="1">
    <citation type="journal article" date="2018" name="Nat. Biotechnol.">
        <title>A standardized bacterial taxonomy based on genome phylogeny substantially revises the tree of life.</title>
        <authorList>
            <person name="Parks D.H."/>
            <person name="Chuvochina M."/>
            <person name="Waite D.W."/>
            <person name="Rinke C."/>
            <person name="Skarshewski A."/>
            <person name="Chaumeil P.A."/>
            <person name="Hugenholtz P."/>
        </authorList>
    </citation>
    <scope>NUCLEOTIDE SEQUENCE [LARGE SCALE GENOMIC DNA]</scope>
    <source>
        <strain evidence="1">UBA9956</strain>
    </source>
</reference>
<sequence>MHKAIAVLILLLSLNLIGDSIFEPKIPDISELPKPTEIYYPEYSFIEIGATTNRDLSLYSSFLDGLSYLKSIVLFGFEERRFIEADYTRHEFKGLNGRISYSLNLLHASDSSSGSHIIPKFNYLSNIGMAVFKASVSSVYFPEKFLFNNMSEFSYENHSEDFDWGIISKWQRTDKPLSSHIGFFIEKENIRYGLFYSRNIFPFLHIRPAEKSDFGFELLVDAERTLLLKDEALFSSMQTIAENQRISTRYFGSLSVKYFSLKAEAEVYSNIDSAEAYGDMSSLYYGLNVSYSGMIKRLAYDIAVKMSKNEISKYSFMRFFAFYENRELRLMASYKMYGLEEGLSHIISPSVSLGDNSKRITFGVRNILSQFDAEEDLYAPERTYFINIVFIRASLFGKPKR</sequence>
<name>A0A350H9W1_UNCW3</name>
<protein>
    <submittedName>
        <fullName evidence="1">Uncharacterized protein</fullName>
    </submittedName>
</protein>
<dbReference type="AlphaFoldDB" id="A0A350H9W1"/>